<feature type="transmembrane region" description="Helical" evidence="9">
    <location>
        <begin position="192"/>
        <end position="214"/>
    </location>
</feature>
<keyword evidence="4 9" id="KW-0812">Transmembrane</keyword>
<evidence type="ECO:0000313" key="11">
    <source>
        <dbReference type="EMBL" id="EIJ36274.1"/>
    </source>
</evidence>
<keyword evidence="7" id="KW-0560">Oxidoreductase</keyword>
<evidence type="ECO:0000256" key="9">
    <source>
        <dbReference type="SAM" id="Phobius"/>
    </source>
</evidence>
<dbReference type="GO" id="GO:0008940">
    <property type="term" value="F:nitrate reductase activity"/>
    <property type="evidence" value="ECO:0007669"/>
    <property type="project" value="TreeGrafter"/>
</dbReference>
<dbReference type="Gene3D" id="1.20.950.20">
    <property type="entry name" value="Transmembrane di-heme cytochromes, Chain C"/>
    <property type="match status" value="1"/>
</dbReference>
<dbReference type="InterPro" id="IPR036197">
    <property type="entry name" value="NarG-like_sf"/>
</dbReference>
<dbReference type="GO" id="GO:0020037">
    <property type="term" value="F:heme binding"/>
    <property type="evidence" value="ECO:0007669"/>
    <property type="project" value="TreeGrafter"/>
</dbReference>
<dbReference type="PANTHER" id="PTHR30598">
    <property type="entry name" value="NITRATE REDUCTASE PRIVATE CHAPERONE, REDOX ENZYME MATURATION PROTEIN REMP FAMILY"/>
    <property type="match status" value="1"/>
</dbReference>
<comment type="subcellular location">
    <subcellularLocation>
        <location evidence="1">Cell membrane</location>
        <topology evidence="1">Multi-pass membrane protein</topology>
    </subcellularLocation>
</comment>
<feature type="transmembrane region" description="Helical" evidence="9">
    <location>
        <begin position="6"/>
        <end position="25"/>
    </location>
</feature>
<evidence type="ECO:0000259" key="10">
    <source>
        <dbReference type="Pfam" id="PF02665"/>
    </source>
</evidence>
<evidence type="ECO:0000256" key="5">
    <source>
        <dbReference type="ARBA" id="ARBA00022982"/>
    </source>
</evidence>
<dbReference type="PANTHER" id="PTHR30598:SF3">
    <property type="entry name" value="RESPIRATORY NITRATE REDUCTASE 1 GAMMA CHAIN"/>
    <property type="match status" value="1"/>
</dbReference>
<gene>
    <name evidence="11" type="ORF">Thini_3772</name>
</gene>
<evidence type="ECO:0000256" key="3">
    <source>
        <dbReference type="ARBA" id="ARBA00022475"/>
    </source>
</evidence>
<organism evidence="11 12">
    <name type="scientific">Thiothrix nivea (strain ATCC 35100 / DSM 5205 / JP2)</name>
    <dbReference type="NCBI Taxonomy" id="870187"/>
    <lineage>
        <taxon>Bacteria</taxon>
        <taxon>Pseudomonadati</taxon>
        <taxon>Pseudomonadota</taxon>
        <taxon>Gammaproteobacteria</taxon>
        <taxon>Thiotrichales</taxon>
        <taxon>Thiotrichaceae</taxon>
        <taxon>Thiothrix</taxon>
    </lineage>
</organism>
<dbReference type="GO" id="GO:0019645">
    <property type="term" value="P:anaerobic electron transport chain"/>
    <property type="evidence" value="ECO:0007669"/>
    <property type="project" value="TreeGrafter"/>
</dbReference>
<feature type="domain" description="NarG-like" evidence="10">
    <location>
        <begin position="67"/>
        <end position="215"/>
    </location>
</feature>
<dbReference type="InterPro" id="IPR051936">
    <property type="entry name" value="Heme-iron_electron_transfer"/>
</dbReference>
<protein>
    <submittedName>
        <fullName evidence="11">Nitrate reductase gamma subunit</fullName>
    </submittedName>
</protein>
<evidence type="ECO:0000256" key="2">
    <source>
        <dbReference type="ARBA" id="ARBA00022448"/>
    </source>
</evidence>
<evidence type="ECO:0000256" key="1">
    <source>
        <dbReference type="ARBA" id="ARBA00004651"/>
    </source>
</evidence>
<dbReference type="InterPro" id="IPR023234">
    <property type="entry name" value="NarG-like_domain"/>
</dbReference>
<dbReference type="EMBL" id="JH651384">
    <property type="protein sequence ID" value="EIJ36274.1"/>
    <property type="molecule type" value="Genomic_DNA"/>
</dbReference>
<dbReference type="OrthoDB" id="9769404at2"/>
<reference evidence="12" key="1">
    <citation type="journal article" date="2011" name="Stand. Genomic Sci.">
        <title>Genome sequence of the filamentous, gliding Thiothrix nivea neotype strain (JP2(T)).</title>
        <authorList>
            <person name="Lapidus A."/>
            <person name="Nolan M."/>
            <person name="Lucas S."/>
            <person name="Glavina Del Rio T."/>
            <person name="Tice H."/>
            <person name="Cheng J.F."/>
            <person name="Tapia R."/>
            <person name="Han C."/>
            <person name="Goodwin L."/>
            <person name="Pitluck S."/>
            <person name="Liolios K."/>
            <person name="Pagani I."/>
            <person name="Ivanova N."/>
            <person name="Huntemann M."/>
            <person name="Mavromatis K."/>
            <person name="Mikhailova N."/>
            <person name="Pati A."/>
            <person name="Chen A."/>
            <person name="Palaniappan K."/>
            <person name="Land M."/>
            <person name="Brambilla E.M."/>
            <person name="Rohde M."/>
            <person name="Abt B."/>
            <person name="Verbarg S."/>
            <person name="Goker M."/>
            <person name="Bristow J."/>
            <person name="Eisen J.A."/>
            <person name="Markowitz V."/>
            <person name="Hugenholtz P."/>
            <person name="Kyrpides N.C."/>
            <person name="Klenk H.P."/>
            <person name="Woyke T."/>
        </authorList>
    </citation>
    <scope>NUCLEOTIDE SEQUENCE [LARGE SCALE GENOMIC DNA]</scope>
    <source>
        <strain evidence="12">ATCC 35100 / DSM 5205 / JP2</strain>
    </source>
</reference>
<keyword evidence="5" id="KW-0249">Electron transport</keyword>
<feature type="transmembrane region" description="Helical" evidence="9">
    <location>
        <begin position="110"/>
        <end position="129"/>
    </location>
</feature>
<dbReference type="GO" id="GO:0009055">
    <property type="term" value="F:electron transfer activity"/>
    <property type="evidence" value="ECO:0007669"/>
    <property type="project" value="TreeGrafter"/>
</dbReference>
<keyword evidence="3" id="KW-1003">Cell membrane</keyword>
<dbReference type="AlphaFoldDB" id="A0A656HJM8"/>
<dbReference type="SUPFAM" id="SSF103501">
    <property type="entry name" value="Respiratory nitrate reductase 1 gamma chain"/>
    <property type="match status" value="1"/>
</dbReference>
<keyword evidence="6 9" id="KW-1133">Transmembrane helix</keyword>
<dbReference type="GO" id="GO:0005886">
    <property type="term" value="C:plasma membrane"/>
    <property type="evidence" value="ECO:0007669"/>
    <property type="project" value="UniProtKB-SubCell"/>
</dbReference>
<keyword evidence="12" id="KW-1185">Reference proteome</keyword>
<dbReference type="Pfam" id="PF02665">
    <property type="entry name" value="Nitrate_red_gam"/>
    <property type="match status" value="1"/>
</dbReference>
<keyword evidence="2" id="KW-0813">Transport</keyword>
<accession>A0A656HJM8</accession>
<proteinExistence type="predicted"/>
<evidence type="ECO:0000313" key="12">
    <source>
        <dbReference type="Proteomes" id="UP000005317"/>
    </source>
</evidence>
<evidence type="ECO:0000256" key="4">
    <source>
        <dbReference type="ARBA" id="ARBA00022692"/>
    </source>
</evidence>
<evidence type="ECO:0000256" key="7">
    <source>
        <dbReference type="ARBA" id="ARBA00023002"/>
    </source>
</evidence>
<feature type="transmembrane region" description="Helical" evidence="9">
    <location>
        <begin position="141"/>
        <end position="160"/>
    </location>
</feature>
<evidence type="ECO:0000256" key="6">
    <source>
        <dbReference type="ARBA" id="ARBA00022989"/>
    </source>
</evidence>
<sequence>MTFVSILYGLLFWAATLILVVGVAMKVRQYWNTPAPLKIPTTPAPVTQGGVVWRMFREVAFFESLFRSNKILWLFAFLFHMSLWLVLIRHSRYFVGMNDFLVFMQPFGRYAGITMVLGLAGLWARRFLVDRVRYISAPSDHLMLALLIAIGMSGLMMSFVSHTDVTQVKAFFGGMLTFGFFGEEGGLPADPIVLVHLLLVAILMIIFPISKLLHAPGVFFSPTRNQVDNPREKRHVSPWALELERQGKTFLSELNK</sequence>
<feature type="transmembrane region" description="Helical" evidence="9">
    <location>
        <begin position="71"/>
        <end position="90"/>
    </location>
</feature>
<dbReference type="Proteomes" id="UP000005317">
    <property type="component" value="Unassembled WGS sequence"/>
</dbReference>
<evidence type="ECO:0000256" key="8">
    <source>
        <dbReference type="ARBA" id="ARBA00023136"/>
    </source>
</evidence>
<keyword evidence="8 9" id="KW-0472">Membrane</keyword>
<name>A0A656HJM8_THINJ</name>